<dbReference type="SUPFAM" id="SSF48264">
    <property type="entry name" value="Cytochrome P450"/>
    <property type="match status" value="1"/>
</dbReference>
<evidence type="ECO:0000256" key="8">
    <source>
        <dbReference type="RuleBase" id="RU000461"/>
    </source>
</evidence>
<evidence type="ECO:0008006" key="13">
    <source>
        <dbReference type="Google" id="ProtNLM"/>
    </source>
</evidence>
<dbReference type="GO" id="GO:0005506">
    <property type="term" value="F:iron ion binding"/>
    <property type="evidence" value="ECO:0007669"/>
    <property type="project" value="InterPro"/>
</dbReference>
<dbReference type="GO" id="GO:0016709">
    <property type="term" value="F:oxidoreductase activity, acting on paired donors, with incorporation or reduction of molecular oxygen, NAD(P)H as one donor, and incorporation of one atom of oxygen"/>
    <property type="evidence" value="ECO:0007669"/>
    <property type="project" value="UniProtKB-ARBA"/>
</dbReference>
<evidence type="ECO:0000256" key="10">
    <source>
        <dbReference type="SAM" id="Phobius"/>
    </source>
</evidence>
<dbReference type="PRINTS" id="PR00463">
    <property type="entry name" value="EP450I"/>
</dbReference>
<keyword evidence="10" id="KW-0472">Membrane</keyword>
<dbReference type="InterPro" id="IPR017972">
    <property type="entry name" value="Cyt_P450_CS"/>
</dbReference>
<dbReference type="PANTHER" id="PTHR47947">
    <property type="entry name" value="CYTOCHROME P450 82C3-RELATED"/>
    <property type="match status" value="1"/>
</dbReference>
<dbReference type="InterPro" id="IPR050651">
    <property type="entry name" value="Plant_Cytochrome_P450_Monoox"/>
</dbReference>
<dbReference type="InterPro" id="IPR001128">
    <property type="entry name" value="Cyt_P450"/>
</dbReference>
<keyword evidence="10" id="KW-1133">Transmembrane helix</keyword>
<gene>
    <name evidence="11" type="ORF">WN944_006981</name>
</gene>
<dbReference type="PROSITE" id="PS00086">
    <property type="entry name" value="CYTOCHROME_P450"/>
    <property type="match status" value="1"/>
</dbReference>
<protein>
    <recommendedName>
        <fullName evidence="13">Cytochrome P450</fullName>
    </recommendedName>
</protein>
<keyword evidence="12" id="KW-1185">Reference proteome</keyword>
<accession>A0AAP0QQ25</accession>
<evidence type="ECO:0000256" key="7">
    <source>
        <dbReference type="PIRSR" id="PIRSR602401-1"/>
    </source>
</evidence>
<dbReference type="Pfam" id="PF00067">
    <property type="entry name" value="p450"/>
    <property type="match status" value="1"/>
</dbReference>
<comment type="similarity">
    <text evidence="1 8">Belongs to the cytochrome P450 family.</text>
</comment>
<comment type="caution">
    <text evidence="11">The sequence shown here is derived from an EMBL/GenBank/DDBJ whole genome shotgun (WGS) entry which is preliminary data.</text>
</comment>
<evidence type="ECO:0000256" key="4">
    <source>
        <dbReference type="ARBA" id="ARBA00023002"/>
    </source>
</evidence>
<keyword evidence="6 8" id="KW-0503">Monooxygenase</keyword>
<dbReference type="AlphaFoldDB" id="A0AAP0QQ25"/>
<evidence type="ECO:0000313" key="12">
    <source>
        <dbReference type="Proteomes" id="UP001428341"/>
    </source>
</evidence>
<proteinExistence type="inferred from homology"/>
<evidence type="ECO:0000256" key="3">
    <source>
        <dbReference type="ARBA" id="ARBA00022723"/>
    </source>
</evidence>
<dbReference type="GO" id="GO:0020037">
    <property type="term" value="F:heme binding"/>
    <property type="evidence" value="ECO:0007669"/>
    <property type="project" value="InterPro"/>
</dbReference>
<feature type="binding site" description="axial binding residue" evidence="7">
    <location>
        <position position="476"/>
    </location>
    <ligand>
        <name>heme</name>
        <dbReference type="ChEBI" id="CHEBI:30413"/>
    </ligand>
    <ligandPart>
        <name>Fe</name>
        <dbReference type="ChEBI" id="CHEBI:18248"/>
    </ligandPart>
</feature>
<keyword evidence="5 7" id="KW-0408">Iron</keyword>
<keyword evidence="3 7" id="KW-0479">Metal-binding</keyword>
<dbReference type="FunFam" id="1.10.630.10:FF:000026">
    <property type="entry name" value="Cytochrome P450 82C4"/>
    <property type="match status" value="1"/>
</dbReference>
<feature type="transmembrane region" description="Helical" evidence="10">
    <location>
        <begin position="6"/>
        <end position="28"/>
    </location>
</feature>
<keyword evidence="10" id="KW-0812">Transmembrane</keyword>
<organism evidence="11 12">
    <name type="scientific">Citrus x changshan-huyou</name>
    <dbReference type="NCBI Taxonomy" id="2935761"/>
    <lineage>
        <taxon>Eukaryota</taxon>
        <taxon>Viridiplantae</taxon>
        <taxon>Streptophyta</taxon>
        <taxon>Embryophyta</taxon>
        <taxon>Tracheophyta</taxon>
        <taxon>Spermatophyta</taxon>
        <taxon>Magnoliopsida</taxon>
        <taxon>eudicotyledons</taxon>
        <taxon>Gunneridae</taxon>
        <taxon>Pentapetalae</taxon>
        <taxon>rosids</taxon>
        <taxon>malvids</taxon>
        <taxon>Sapindales</taxon>
        <taxon>Rutaceae</taxon>
        <taxon>Aurantioideae</taxon>
        <taxon>Citrus</taxon>
    </lineage>
</organism>
<feature type="region of interest" description="Disordered" evidence="9">
    <location>
        <begin position="525"/>
        <end position="554"/>
    </location>
</feature>
<dbReference type="PRINTS" id="PR00385">
    <property type="entry name" value="P450"/>
</dbReference>
<evidence type="ECO:0000256" key="9">
    <source>
        <dbReference type="SAM" id="MobiDB-lite"/>
    </source>
</evidence>
<evidence type="ECO:0000256" key="1">
    <source>
        <dbReference type="ARBA" id="ARBA00010617"/>
    </source>
</evidence>
<keyword evidence="2 7" id="KW-0349">Heme</keyword>
<evidence type="ECO:0000313" key="11">
    <source>
        <dbReference type="EMBL" id="KAK9214978.1"/>
    </source>
</evidence>
<dbReference type="EMBL" id="JBCGBO010000003">
    <property type="protein sequence ID" value="KAK9214978.1"/>
    <property type="molecule type" value="Genomic_DNA"/>
</dbReference>
<dbReference type="Gene3D" id="1.10.630.10">
    <property type="entry name" value="Cytochrome P450"/>
    <property type="match status" value="1"/>
</dbReference>
<evidence type="ECO:0000256" key="2">
    <source>
        <dbReference type="ARBA" id="ARBA00022617"/>
    </source>
</evidence>
<dbReference type="CDD" id="cd20654">
    <property type="entry name" value="CYP82"/>
    <property type="match status" value="1"/>
</dbReference>
<dbReference type="Proteomes" id="UP001428341">
    <property type="component" value="Unassembled WGS sequence"/>
</dbReference>
<evidence type="ECO:0000256" key="6">
    <source>
        <dbReference type="ARBA" id="ARBA00023033"/>
    </source>
</evidence>
<sequence>MAFFASQTSAVAAILTVIIFLYTLLLFVSRNYASNKKKGGPPEAGGAWPVIGHLHLLGRFPLHRVLGDMADKYGPIFTIRMGVHRALVVSNWEMAKECLTTHDRVFASRPKALVAEILGFNFSMFGFSPYGPHWRQIRKIATLELLSNHRLEKLKHVREGEVKTCLKELYEFWERTNNYKSSDHNNNKKVLVEMNKWFEDVTLNAILRVTVGQRCNSSSSQEDTDHEGAWKEELTKFFAFSGKFVVSDSLPFLRWFDIGGDERAMKKNARELDVLAQGWLDEHKRKRESGQMINKEGHEDFMDVMLSILRDDAQQLPGDDADTINKATCLALILAASDTSKITLTWILSLLLNHRDVLKKAQNELDVHIGKRRQVNELDIKNLVYLQAIIKEAMRLYPAGPLAAPHASTEDCTVNDYFVPAGTVLYVNVWKIHRDPRVWPEPYKFKPERFLTTHKHIDVRGQNFELLPFSSGRRMCPGPSFAIPVTHLTLATLLHGFDFETPLDEPVDMSEGMSLTLEEHYAEKEKEKLNLRKVNKPITSDHSKQSESSADNSA</sequence>
<evidence type="ECO:0000256" key="5">
    <source>
        <dbReference type="ARBA" id="ARBA00023004"/>
    </source>
</evidence>
<reference evidence="11 12" key="1">
    <citation type="submission" date="2024-05" db="EMBL/GenBank/DDBJ databases">
        <title>Haplotype-resolved chromosome-level genome assembly of Huyou (Citrus changshanensis).</title>
        <authorList>
            <person name="Miao C."/>
            <person name="Chen W."/>
            <person name="Wu Y."/>
            <person name="Wang L."/>
            <person name="Zhao S."/>
            <person name="Grierson D."/>
            <person name="Xu C."/>
            <person name="Chen K."/>
        </authorList>
    </citation>
    <scope>NUCLEOTIDE SEQUENCE [LARGE SCALE GENOMIC DNA]</scope>
    <source>
        <strain evidence="11">01-14</strain>
        <tissue evidence="11">Leaf</tissue>
    </source>
</reference>
<keyword evidence="4 8" id="KW-0560">Oxidoreductase</keyword>
<dbReference type="PANTHER" id="PTHR47947:SF19">
    <property type="entry name" value="CYTOCHROME P450 82C3-RELATED"/>
    <property type="match status" value="1"/>
</dbReference>
<name>A0AAP0QQ25_9ROSI</name>
<comment type="cofactor">
    <cofactor evidence="7">
        <name>heme</name>
        <dbReference type="ChEBI" id="CHEBI:30413"/>
    </cofactor>
</comment>
<dbReference type="InterPro" id="IPR002401">
    <property type="entry name" value="Cyt_P450_E_grp-I"/>
</dbReference>
<dbReference type="InterPro" id="IPR036396">
    <property type="entry name" value="Cyt_P450_sf"/>
</dbReference>